<dbReference type="PROSITE" id="PS50043">
    <property type="entry name" value="HTH_LUXR_2"/>
    <property type="match status" value="1"/>
</dbReference>
<keyword evidence="1" id="KW-0238">DNA-binding</keyword>
<evidence type="ECO:0000313" key="5">
    <source>
        <dbReference type="EMBL" id="SEF41668.1"/>
    </source>
</evidence>
<evidence type="ECO:0000313" key="6">
    <source>
        <dbReference type="Proteomes" id="UP000236725"/>
    </source>
</evidence>
<evidence type="ECO:0000259" key="3">
    <source>
        <dbReference type="PROSITE" id="PS50043"/>
    </source>
</evidence>
<dbReference type="GO" id="GO:0006355">
    <property type="term" value="P:regulation of DNA-templated transcription"/>
    <property type="evidence" value="ECO:0007669"/>
    <property type="project" value="InterPro"/>
</dbReference>
<evidence type="ECO:0000256" key="2">
    <source>
        <dbReference type="PROSITE-ProRule" id="PRU00169"/>
    </source>
</evidence>
<feature type="domain" description="Response regulatory" evidence="4">
    <location>
        <begin position="3"/>
        <end position="120"/>
    </location>
</feature>
<dbReference type="EMBL" id="FNVS01000001">
    <property type="protein sequence ID" value="SEF41668.1"/>
    <property type="molecule type" value="Genomic_DNA"/>
</dbReference>
<dbReference type="SUPFAM" id="SSF46894">
    <property type="entry name" value="C-terminal effector domain of the bipartite response regulators"/>
    <property type="match status" value="1"/>
</dbReference>
<dbReference type="GO" id="GO:0003677">
    <property type="term" value="F:DNA binding"/>
    <property type="evidence" value="ECO:0007669"/>
    <property type="project" value="UniProtKB-KW"/>
</dbReference>
<organism evidence="5 6">
    <name type="scientific">Parabacteroides chinchillae</name>
    <dbReference type="NCBI Taxonomy" id="871327"/>
    <lineage>
        <taxon>Bacteria</taxon>
        <taxon>Pseudomonadati</taxon>
        <taxon>Bacteroidota</taxon>
        <taxon>Bacteroidia</taxon>
        <taxon>Bacteroidales</taxon>
        <taxon>Tannerellaceae</taxon>
        <taxon>Parabacteroides</taxon>
    </lineage>
</organism>
<keyword evidence="2" id="KW-0597">Phosphoprotein</keyword>
<dbReference type="InterPro" id="IPR011006">
    <property type="entry name" value="CheY-like_superfamily"/>
</dbReference>
<name>A0A8G2BTK4_9BACT</name>
<comment type="caution">
    <text evidence="5">The sequence shown here is derived from an EMBL/GenBank/DDBJ whole genome shotgun (WGS) entry which is preliminary data.</text>
</comment>
<dbReference type="GO" id="GO:0000160">
    <property type="term" value="P:phosphorelay signal transduction system"/>
    <property type="evidence" value="ECO:0007669"/>
    <property type="project" value="InterPro"/>
</dbReference>
<protein>
    <submittedName>
        <fullName evidence="5">Transcriptional regulator</fullName>
    </submittedName>
</protein>
<evidence type="ECO:0000256" key="1">
    <source>
        <dbReference type="ARBA" id="ARBA00023125"/>
    </source>
</evidence>
<evidence type="ECO:0000259" key="4">
    <source>
        <dbReference type="PROSITE" id="PS50110"/>
    </source>
</evidence>
<dbReference type="InterPro" id="IPR036388">
    <property type="entry name" value="WH-like_DNA-bd_sf"/>
</dbReference>
<feature type="domain" description="HTH luxR-type" evidence="3">
    <location>
        <begin position="142"/>
        <end position="207"/>
    </location>
</feature>
<dbReference type="InterPro" id="IPR000792">
    <property type="entry name" value="Tscrpt_reg_LuxR_C"/>
</dbReference>
<dbReference type="Proteomes" id="UP000236725">
    <property type="component" value="Unassembled WGS sequence"/>
</dbReference>
<feature type="modified residue" description="4-aspartylphosphate" evidence="2">
    <location>
        <position position="54"/>
    </location>
</feature>
<gene>
    <name evidence="5" type="ORF">SAMN05444001_10195</name>
</gene>
<dbReference type="InterPro" id="IPR001789">
    <property type="entry name" value="Sig_transdc_resp-reg_receiver"/>
</dbReference>
<reference evidence="5 6" key="1">
    <citation type="submission" date="2016-10" db="EMBL/GenBank/DDBJ databases">
        <authorList>
            <person name="Varghese N."/>
            <person name="Submissions S."/>
        </authorList>
    </citation>
    <scope>NUCLEOTIDE SEQUENCE [LARGE SCALE GENOMIC DNA]</scope>
    <source>
        <strain evidence="5 6">DSM 29073</strain>
    </source>
</reference>
<dbReference type="AlphaFoldDB" id="A0A8G2BTK4"/>
<accession>A0A8G2BTK4</accession>
<dbReference type="PRINTS" id="PR00038">
    <property type="entry name" value="HTHLUXR"/>
</dbReference>
<dbReference type="InterPro" id="IPR039420">
    <property type="entry name" value="WalR-like"/>
</dbReference>
<dbReference type="Gene3D" id="1.10.10.10">
    <property type="entry name" value="Winged helix-like DNA-binding domain superfamily/Winged helix DNA-binding domain"/>
    <property type="match status" value="1"/>
</dbReference>
<dbReference type="PROSITE" id="PS50110">
    <property type="entry name" value="RESPONSE_REGULATORY"/>
    <property type="match status" value="1"/>
</dbReference>
<dbReference type="RefSeq" id="WP_103982083.1">
    <property type="nucleotide sequence ID" value="NZ_FNVS01000001.1"/>
</dbReference>
<dbReference type="SUPFAM" id="SSF52172">
    <property type="entry name" value="CheY-like"/>
    <property type="match status" value="1"/>
</dbReference>
<keyword evidence="6" id="KW-1185">Reference proteome</keyword>
<dbReference type="PANTHER" id="PTHR43214">
    <property type="entry name" value="TWO-COMPONENT RESPONSE REGULATOR"/>
    <property type="match status" value="1"/>
</dbReference>
<dbReference type="Pfam" id="PF00196">
    <property type="entry name" value="GerE"/>
    <property type="match status" value="1"/>
</dbReference>
<dbReference type="PANTHER" id="PTHR43214:SF43">
    <property type="entry name" value="TWO-COMPONENT RESPONSE REGULATOR"/>
    <property type="match status" value="1"/>
</dbReference>
<dbReference type="InterPro" id="IPR016032">
    <property type="entry name" value="Sig_transdc_resp-reg_C-effctor"/>
</dbReference>
<dbReference type="CDD" id="cd06170">
    <property type="entry name" value="LuxR_C_like"/>
    <property type="match status" value="1"/>
</dbReference>
<sequence>MKTIILADNQDITRAGILYICERIPGIDSILEAEDNKQLLRLLSIYPDAVIVLDYTLFDLAGVDELIILQTRFNHSHWLLFSDELSEEFIRKILFSTETASIVMKDAALDEIQKAIHSALTSQRFISDRISGSSVSKLPAKELGERPILTVTEKEILKLIASGKTTKEIAAERFSSVHTVTTHRKNIFRKLEINNVHEATKYALRAGIIDSAEYYI</sequence>
<proteinExistence type="predicted"/>
<dbReference type="Gene3D" id="3.40.50.2300">
    <property type="match status" value="1"/>
</dbReference>
<dbReference type="SMART" id="SM00421">
    <property type="entry name" value="HTH_LUXR"/>
    <property type="match status" value="1"/>
</dbReference>